<reference evidence="1 2" key="1">
    <citation type="submission" date="2020-02" db="EMBL/GenBank/DDBJ databases">
        <title>Characterization of phylogenetic diversity of novel bifidobacterial species isolated in Czech ZOOs.</title>
        <authorList>
            <person name="Lugli G.A."/>
            <person name="Vera N.B."/>
            <person name="Ventura M."/>
        </authorList>
    </citation>
    <scope>NUCLEOTIDE SEQUENCE [LARGE SCALE GENOMIC DNA]</scope>
    <source>
        <strain evidence="1 2">DSM 109963</strain>
    </source>
</reference>
<evidence type="ECO:0000313" key="2">
    <source>
        <dbReference type="Proteomes" id="UP000553756"/>
    </source>
</evidence>
<name>A0ABX1SZR1_9BIFI</name>
<comment type="caution">
    <text evidence="1">The sequence shown here is derived from an EMBL/GenBank/DDBJ whole genome shotgun (WGS) entry which is preliminary data.</text>
</comment>
<accession>A0ABX1SZR1</accession>
<evidence type="ECO:0000313" key="1">
    <source>
        <dbReference type="EMBL" id="NMN02084.1"/>
    </source>
</evidence>
<organism evidence="1 2">
    <name type="scientific">Bifidobacterium panos</name>
    <dbReference type="NCBI Taxonomy" id="2675321"/>
    <lineage>
        <taxon>Bacteria</taxon>
        <taxon>Bacillati</taxon>
        <taxon>Actinomycetota</taxon>
        <taxon>Actinomycetes</taxon>
        <taxon>Bifidobacteriales</taxon>
        <taxon>Bifidobacteriaceae</taxon>
        <taxon>Bifidobacterium</taxon>
    </lineage>
</organism>
<dbReference type="InterPro" id="IPR014942">
    <property type="entry name" value="AbiEii"/>
</dbReference>
<dbReference type="Proteomes" id="UP000553756">
    <property type="component" value="Unassembled WGS sequence"/>
</dbReference>
<sequence>MALSNITASVLDRLRNQAKQTDLPFQLVLQLFAQEEFLRKLSQSKHNEKFVLKGGMFIYTLTAYESRPTRDVDLMVRGLNNDLEALGKVVREICAVDTGNGYIVIEVLKVARIGRRKEYPGAAVSLIARIGKVKVPFSVDIAVDDAVVPAPEKRMIATRLPGFTAPEIYTYSLESVVAEKLDAILERMSGTSRMKDFFDIYYLSETFDFDGAVLKEAIKTTTEHRHRNTPAEAFNDIKDFTGNDYLLRQWSNYEPARQASLGFDAVIRRLIVFLEPVYAAVLRGEIFDRHWDNVQARWQV</sequence>
<gene>
    <name evidence="1" type="ORF">G1C94_0706</name>
</gene>
<dbReference type="RefSeq" id="WP_172144824.1">
    <property type="nucleotide sequence ID" value="NZ_JAAIIJ010000013.1"/>
</dbReference>
<dbReference type="Pfam" id="PF08843">
    <property type="entry name" value="AbiEii"/>
    <property type="match status" value="1"/>
</dbReference>
<keyword evidence="2" id="KW-1185">Reference proteome</keyword>
<proteinExistence type="predicted"/>
<dbReference type="EMBL" id="JAAIIJ010000013">
    <property type="protein sequence ID" value="NMN02084.1"/>
    <property type="molecule type" value="Genomic_DNA"/>
</dbReference>
<protein>
    <submittedName>
        <fullName evidence="1">Nucleotidyltransferase</fullName>
    </submittedName>
</protein>